<dbReference type="EMBL" id="LLXH01001435">
    <property type="protein sequence ID" value="PKC58923.1"/>
    <property type="molecule type" value="Genomic_DNA"/>
</dbReference>
<dbReference type="VEuPathDB" id="FungiDB:RhiirA1_470237"/>
<proteinExistence type="predicted"/>
<dbReference type="AlphaFoldDB" id="A0A2N0R6L5"/>
<evidence type="ECO:0000313" key="3">
    <source>
        <dbReference type="Proteomes" id="UP000232688"/>
    </source>
</evidence>
<dbReference type="VEuPathDB" id="FungiDB:RhiirFUN_024135"/>
<organism evidence="2 3">
    <name type="scientific">Rhizophagus irregularis</name>
    <dbReference type="NCBI Taxonomy" id="588596"/>
    <lineage>
        <taxon>Eukaryota</taxon>
        <taxon>Fungi</taxon>
        <taxon>Fungi incertae sedis</taxon>
        <taxon>Mucoromycota</taxon>
        <taxon>Glomeromycotina</taxon>
        <taxon>Glomeromycetes</taxon>
        <taxon>Glomerales</taxon>
        <taxon>Glomeraceae</taxon>
        <taxon>Rhizophagus</taxon>
    </lineage>
</organism>
<accession>A0A2N0R6L5</accession>
<dbReference type="Proteomes" id="UP000232688">
    <property type="component" value="Unassembled WGS sequence"/>
</dbReference>
<reference evidence="2 3" key="2">
    <citation type="submission" date="2017-10" db="EMBL/GenBank/DDBJ databases">
        <title>Genome analyses suggest a sexual origin of heterokaryosis in a supposedly ancient asexual fungus.</title>
        <authorList>
            <person name="Corradi N."/>
            <person name="Sedzielewska K."/>
            <person name="Noel J."/>
            <person name="Charron P."/>
            <person name="Farinelli L."/>
            <person name="Marton T."/>
            <person name="Kruger M."/>
            <person name="Pelin A."/>
            <person name="Brachmann A."/>
            <person name="Corradi N."/>
        </authorList>
    </citation>
    <scope>NUCLEOTIDE SEQUENCE [LARGE SCALE GENOMIC DNA]</scope>
    <source>
        <strain evidence="2 3">A1</strain>
    </source>
</reference>
<comment type="caution">
    <text evidence="2">The sequence shown here is derived from an EMBL/GenBank/DDBJ whole genome shotgun (WGS) entry which is preliminary data.</text>
</comment>
<reference evidence="2 3" key="1">
    <citation type="submission" date="2017-10" db="EMBL/GenBank/DDBJ databases">
        <title>Extensive intraspecific genome diversity in a model arbuscular mycorrhizal fungus.</title>
        <authorList>
            <person name="Chen E.C.H."/>
            <person name="Morin E."/>
            <person name="Baudet D."/>
            <person name="Noel J."/>
            <person name="Ndikumana S."/>
            <person name="Charron P."/>
            <person name="St-Onge C."/>
            <person name="Giorgi J."/>
            <person name="Grigoriev I.V."/>
            <person name="Roux C."/>
            <person name="Martin F.M."/>
            <person name="Corradi N."/>
        </authorList>
    </citation>
    <scope>NUCLEOTIDE SEQUENCE [LARGE SCALE GENOMIC DNA]</scope>
    <source>
        <strain evidence="2 3">A1</strain>
    </source>
</reference>
<name>A0A2N0R6L5_9GLOM</name>
<protein>
    <submittedName>
        <fullName evidence="2">Uncharacterized protein</fullName>
    </submittedName>
</protein>
<feature type="non-terminal residue" evidence="2">
    <location>
        <position position="1"/>
    </location>
</feature>
<feature type="region of interest" description="Disordered" evidence="1">
    <location>
        <begin position="227"/>
        <end position="255"/>
    </location>
</feature>
<feature type="compositionally biased region" description="Acidic residues" evidence="1">
    <location>
        <begin position="227"/>
        <end position="247"/>
    </location>
</feature>
<sequence length="255" mass="30110">YILDGDTTLKENSAQTAGHSLSYILNNDQEESLVSTSSHWTKELGESSKNSYNTDFISLLQQPSEELQADYMRRDQFRYCLKILQHFRTLETYFKIYHERNKGQTIKTNVIRSIIKSGGNGHLELTGNKLKLIIQRAKRIERLLNLANNNYNIFDAFPDLNITFFSANRMNTYNYERWLILVQTNNLVSADEGRRLYKEYKEKCKKERYEYLRNLYIGANRGNDLLENEINDEQDEKGEESEEDDKDEERINLLF</sequence>
<evidence type="ECO:0000313" key="2">
    <source>
        <dbReference type="EMBL" id="PKC58923.1"/>
    </source>
</evidence>
<evidence type="ECO:0000256" key="1">
    <source>
        <dbReference type="SAM" id="MobiDB-lite"/>
    </source>
</evidence>
<gene>
    <name evidence="2" type="ORF">RhiirA1_470237</name>
</gene>